<accession>A0A2S9JV76</accession>
<comment type="caution">
    <text evidence="2">The sequence shown here is derived from an EMBL/GenBank/DDBJ whole genome shotgun (WGS) entry which is preliminary data.</text>
</comment>
<feature type="transmembrane region" description="Helical" evidence="1">
    <location>
        <begin position="129"/>
        <end position="152"/>
    </location>
</feature>
<name>A0A2S9JV76_9SPHI</name>
<keyword evidence="1" id="KW-1133">Transmembrane helix</keyword>
<dbReference type="RefSeq" id="WP_105724645.1">
    <property type="nucleotide sequence ID" value="NZ_PVBS01000001.1"/>
</dbReference>
<reference evidence="2 3" key="1">
    <citation type="submission" date="2018-02" db="EMBL/GenBank/DDBJ databases">
        <title>The draft genome of Sphingobacterium gobiense H7.</title>
        <authorList>
            <person name="Li L."/>
            <person name="Liu L."/>
            <person name="Zhang X."/>
            <person name="Wang T."/>
            <person name="Liang L."/>
        </authorList>
    </citation>
    <scope>NUCLEOTIDE SEQUENCE [LARGE SCALE GENOMIC DNA]</scope>
    <source>
        <strain evidence="2 3">ACCC 05757</strain>
    </source>
</reference>
<organism evidence="2 3">
    <name type="scientific">Sphingobacterium gobiense</name>
    <dbReference type="NCBI Taxonomy" id="1382456"/>
    <lineage>
        <taxon>Bacteria</taxon>
        <taxon>Pseudomonadati</taxon>
        <taxon>Bacteroidota</taxon>
        <taxon>Sphingobacteriia</taxon>
        <taxon>Sphingobacteriales</taxon>
        <taxon>Sphingobacteriaceae</taxon>
        <taxon>Sphingobacterium</taxon>
    </lineage>
</organism>
<keyword evidence="1" id="KW-0812">Transmembrane</keyword>
<dbReference type="OrthoDB" id="710531at2"/>
<keyword evidence="3" id="KW-1185">Reference proteome</keyword>
<sequence length="153" mass="17015">MKHQFTLPHFQSSTFEIETSIWTGRPTLFKDGIAISRSDEKGKPFLIPDDSGEIVRAYPKPRYTDIAPALEIDGIRYDTVDKLAWHQYTLCLIPLLLLFIGGGIGGIIGGVASAFNLQTIRATKSVTTNYLKVIGITLLAFALYFFVVYLILS</sequence>
<dbReference type="Proteomes" id="UP000238642">
    <property type="component" value="Unassembled WGS sequence"/>
</dbReference>
<evidence type="ECO:0000313" key="2">
    <source>
        <dbReference type="EMBL" id="PRD57140.1"/>
    </source>
</evidence>
<keyword evidence="1" id="KW-0472">Membrane</keyword>
<protein>
    <submittedName>
        <fullName evidence="2">Uncharacterized protein</fullName>
    </submittedName>
</protein>
<evidence type="ECO:0000313" key="3">
    <source>
        <dbReference type="Proteomes" id="UP000238642"/>
    </source>
</evidence>
<feature type="transmembrane region" description="Helical" evidence="1">
    <location>
        <begin position="92"/>
        <end position="117"/>
    </location>
</feature>
<evidence type="ECO:0000256" key="1">
    <source>
        <dbReference type="SAM" id="Phobius"/>
    </source>
</evidence>
<dbReference type="AlphaFoldDB" id="A0A2S9JV76"/>
<proteinExistence type="predicted"/>
<dbReference type="EMBL" id="PVBS01000001">
    <property type="protein sequence ID" value="PRD57140.1"/>
    <property type="molecule type" value="Genomic_DNA"/>
</dbReference>
<gene>
    <name evidence="2" type="ORF">C5749_08030</name>
</gene>